<comment type="caution">
    <text evidence="3">The sequence shown here is derived from an EMBL/GenBank/DDBJ whole genome shotgun (WGS) entry which is preliminary data.</text>
</comment>
<dbReference type="Proteomes" id="UP000712527">
    <property type="component" value="Unassembled WGS sequence"/>
</dbReference>
<dbReference type="RefSeq" id="WP_204792910.1">
    <property type="nucleotide sequence ID" value="NZ_JACSNQ010000004.1"/>
</dbReference>
<feature type="region of interest" description="Disordered" evidence="1">
    <location>
        <begin position="359"/>
        <end position="416"/>
    </location>
</feature>
<evidence type="ECO:0000259" key="2">
    <source>
        <dbReference type="Pfam" id="PF03432"/>
    </source>
</evidence>
<feature type="compositionally biased region" description="Basic and acidic residues" evidence="1">
    <location>
        <begin position="394"/>
        <end position="416"/>
    </location>
</feature>
<name>A0ABS2F0P5_9ACTN</name>
<dbReference type="InterPro" id="IPR005094">
    <property type="entry name" value="Endonuclease_MobA/VirD2"/>
</dbReference>
<dbReference type="EMBL" id="JACSNQ010000004">
    <property type="protein sequence ID" value="MBM6774549.1"/>
    <property type="molecule type" value="Genomic_DNA"/>
</dbReference>
<protein>
    <submittedName>
        <fullName evidence="3">Relaxase/mobilization nuclease domain-containing protein</fullName>
    </submittedName>
</protein>
<proteinExistence type="predicted"/>
<feature type="domain" description="MobA/VirD2-like nuclease" evidence="2">
    <location>
        <begin position="51"/>
        <end position="162"/>
    </location>
</feature>
<evidence type="ECO:0000313" key="4">
    <source>
        <dbReference type="Proteomes" id="UP000712527"/>
    </source>
</evidence>
<accession>A0ABS2F0P5</accession>
<dbReference type="Pfam" id="PF03432">
    <property type="entry name" value="Relaxase"/>
    <property type="match status" value="1"/>
</dbReference>
<organism evidence="3 4">
    <name type="scientific">Olsenella profusa</name>
    <dbReference type="NCBI Taxonomy" id="138595"/>
    <lineage>
        <taxon>Bacteria</taxon>
        <taxon>Bacillati</taxon>
        <taxon>Actinomycetota</taxon>
        <taxon>Coriobacteriia</taxon>
        <taxon>Coriobacteriales</taxon>
        <taxon>Atopobiaceae</taxon>
        <taxon>Olsenella</taxon>
    </lineage>
</organism>
<keyword evidence="4" id="KW-1185">Reference proteome</keyword>
<evidence type="ECO:0000256" key="1">
    <source>
        <dbReference type="SAM" id="MobiDB-lite"/>
    </source>
</evidence>
<reference evidence="3 4" key="1">
    <citation type="journal article" date="2021" name="Sci. Rep.">
        <title>The distribution of antibiotic resistance genes in chicken gut microbiota commensals.</title>
        <authorList>
            <person name="Juricova H."/>
            <person name="Matiasovicova J."/>
            <person name="Kubasova T."/>
            <person name="Cejkova D."/>
            <person name="Rychlik I."/>
        </authorList>
    </citation>
    <scope>NUCLEOTIDE SEQUENCE [LARGE SCALE GENOMIC DNA]</scope>
    <source>
        <strain evidence="3 4">An794</strain>
    </source>
</reference>
<evidence type="ECO:0000313" key="3">
    <source>
        <dbReference type="EMBL" id="MBM6774549.1"/>
    </source>
</evidence>
<gene>
    <name evidence="3" type="ORF">H9X80_03180</name>
</gene>
<feature type="compositionally biased region" description="Gly residues" evidence="1">
    <location>
        <begin position="377"/>
        <end position="393"/>
    </location>
</feature>
<sequence>MANLKAITGHTSARGVMRYLERGGRALARDFLNLAPPVAGEGPGGLPEHGPYDWAAAMDATRAAAGNDLPWRGRAARTWKHYVISPDPRNGVSLDELRELATAWARRWFTDCEVAVVYHDDNAGRIPHAHVVVNNTVLSTGRRLQVPDPLELNRSLQRMEAERGFAHRYSNERAGSGRGRPRTAQRVHVRRAEREIAARGGRSWVADIRGRVEAARAVSRREGEFRSALAAMGVELSDASPRGGRRDWVYSLAGTPSRRVRGEGLGLEYGRAAIEARWAGSAPPALPREEVERVARSALEVGDLAELDELARAVGALERYRVRGAADLERRAGALEARGDAAGAAALRGAHELFERKGVALPEAAPRPPRQPAPGRGPAGRGGRAGAAPGGGRDAGRRGRAERGERGERGSRWSSR</sequence>